<evidence type="ECO:0000313" key="3">
    <source>
        <dbReference type="Proteomes" id="UP001162156"/>
    </source>
</evidence>
<dbReference type="Proteomes" id="UP001162156">
    <property type="component" value="Unassembled WGS sequence"/>
</dbReference>
<accession>A0AAV8XL29</accession>
<gene>
    <name evidence="2" type="ORF">NQ314_011181</name>
</gene>
<protein>
    <submittedName>
        <fullName evidence="2">Uncharacterized protein</fullName>
    </submittedName>
</protein>
<dbReference type="AlphaFoldDB" id="A0AAV8XL29"/>
<keyword evidence="3" id="KW-1185">Reference proteome</keyword>
<sequence>MQENPVTWNEFADISVIHGKHYPIENSLWYTFVIFTTNTLVYRLLKILLHILPALVFDVVAVILGNKPR</sequence>
<keyword evidence="1" id="KW-0812">Transmembrane</keyword>
<reference evidence="2" key="1">
    <citation type="journal article" date="2023" name="Insect Mol. Biol.">
        <title>Genome sequencing provides insights into the evolution of gene families encoding plant cell wall-degrading enzymes in longhorned beetles.</title>
        <authorList>
            <person name="Shin N.R."/>
            <person name="Okamura Y."/>
            <person name="Kirsch R."/>
            <person name="Pauchet Y."/>
        </authorList>
    </citation>
    <scope>NUCLEOTIDE SEQUENCE</scope>
    <source>
        <strain evidence="2">RBIC_L_NR</strain>
    </source>
</reference>
<evidence type="ECO:0000256" key="1">
    <source>
        <dbReference type="SAM" id="Phobius"/>
    </source>
</evidence>
<dbReference type="EMBL" id="JANEYF010003098">
    <property type="protein sequence ID" value="KAJ8939323.1"/>
    <property type="molecule type" value="Genomic_DNA"/>
</dbReference>
<keyword evidence="1" id="KW-1133">Transmembrane helix</keyword>
<proteinExistence type="predicted"/>
<comment type="caution">
    <text evidence="2">The sequence shown here is derived from an EMBL/GenBank/DDBJ whole genome shotgun (WGS) entry which is preliminary data.</text>
</comment>
<keyword evidence="1" id="KW-0472">Membrane</keyword>
<name>A0AAV8XL29_9CUCU</name>
<evidence type="ECO:0000313" key="2">
    <source>
        <dbReference type="EMBL" id="KAJ8939323.1"/>
    </source>
</evidence>
<organism evidence="2 3">
    <name type="scientific">Rhamnusium bicolor</name>
    <dbReference type="NCBI Taxonomy" id="1586634"/>
    <lineage>
        <taxon>Eukaryota</taxon>
        <taxon>Metazoa</taxon>
        <taxon>Ecdysozoa</taxon>
        <taxon>Arthropoda</taxon>
        <taxon>Hexapoda</taxon>
        <taxon>Insecta</taxon>
        <taxon>Pterygota</taxon>
        <taxon>Neoptera</taxon>
        <taxon>Endopterygota</taxon>
        <taxon>Coleoptera</taxon>
        <taxon>Polyphaga</taxon>
        <taxon>Cucujiformia</taxon>
        <taxon>Chrysomeloidea</taxon>
        <taxon>Cerambycidae</taxon>
        <taxon>Lepturinae</taxon>
        <taxon>Rhagiini</taxon>
        <taxon>Rhamnusium</taxon>
    </lineage>
</organism>
<feature type="transmembrane region" description="Helical" evidence="1">
    <location>
        <begin position="47"/>
        <end position="65"/>
    </location>
</feature>